<dbReference type="Pfam" id="PF00646">
    <property type="entry name" value="F-box"/>
    <property type="match status" value="1"/>
</dbReference>
<dbReference type="Gramene" id="ESQ33558">
    <property type="protein sequence ID" value="ESQ33558"/>
    <property type="gene ID" value="EUTSA_v10009665mg"/>
</dbReference>
<dbReference type="InterPro" id="IPR001810">
    <property type="entry name" value="F-box_dom"/>
</dbReference>
<dbReference type="AlphaFoldDB" id="V4L1F2"/>
<name>V4L1F2_EUTSA</name>
<dbReference type="Pfam" id="PF08268">
    <property type="entry name" value="FBA_3"/>
    <property type="match status" value="1"/>
</dbReference>
<dbReference type="PANTHER" id="PTHR31111">
    <property type="entry name" value="BNAA05G37150D PROTEIN-RELATED"/>
    <property type="match status" value="1"/>
</dbReference>
<sequence>MSRGKYSNSIPVDLIMEISSRLPAKSITRFCCVSKLWSSMFHSPYFKDLFLTRSSKRPRLLFLIKETHNGEWLFFSSPQPHNPCEKSSLVVSAGFRLRSSKELSRLEFRGYASGLFCFTHHMWISDNEKSIVNVICPSTAQRVSLPRLTSDDKSTSFLGFDPIGKQFKVLSNHKILTLKAENMEWRKTRYCSLTHDPKSEPICINGVLYYLAQDSSTIVCFDVRSETYKLIKSKGHEPKLINYRGKLGGVHWNYYAYGGISTTIELHLWILEDAETQKWHNYFYTWHDNRFVDRNDVYVAGVTATGEIVVSTRRIRVPFCVLFINPKKNTFQSVELEGFEDMLDIKNNEVYAFVDHVEDLKFDVVKTTYDA</sequence>
<keyword evidence="3" id="KW-1185">Reference proteome</keyword>
<accession>V4L1F2</accession>
<dbReference type="CDD" id="cd22157">
    <property type="entry name" value="F-box_AtFBW1-like"/>
    <property type="match status" value="1"/>
</dbReference>
<dbReference type="InterPro" id="IPR036047">
    <property type="entry name" value="F-box-like_dom_sf"/>
</dbReference>
<evidence type="ECO:0000313" key="3">
    <source>
        <dbReference type="Proteomes" id="UP000030689"/>
    </source>
</evidence>
<dbReference type="InterPro" id="IPR013187">
    <property type="entry name" value="F-box-assoc_dom_typ3"/>
</dbReference>
<organism evidence="2 3">
    <name type="scientific">Eutrema salsugineum</name>
    <name type="common">Saltwater cress</name>
    <name type="synonym">Sisymbrium salsugineum</name>
    <dbReference type="NCBI Taxonomy" id="72664"/>
    <lineage>
        <taxon>Eukaryota</taxon>
        <taxon>Viridiplantae</taxon>
        <taxon>Streptophyta</taxon>
        <taxon>Embryophyta</taxon>
        <taxon>Tracheophyta</taxon>
        <taxon>Spermatophyta</taxon>
        <taxon>Magnoliopsida</taxon>
        <taxon>eudicotyledons</taxon>
        <taxon>Gunneridae</taxon>
        <taxon>Pentapetalae</taxon>
        <taxon>rosids</taxon>
        <taxon>malvids</taxon>
        <taxon>Brassicales</taxon>
        <taxon>Brassicaceae</taxon>
        <taxon>Eutremeae</taxon>
        <taxon>Eutrema</taxon>
    </lineage>
</organism>
<feature type="domain" description="F-box" evidence="1">
    <location>
        <begin position="10"/>
        <end position="49"/>
    </location>
</feature>
<gene>
    <name evidence="2" type="ORF">EUTSA_v10009665mg</name>
</gene>
<dbReference type="PANTHER" id="PTHR31111:SF130">
    <property type="entry name" value="F-BOX ASSOCIATED UBIQUITINATION EFFECTOR FAMILY PROTEIN"/>
    <property type="match status" value="1"/>
</dbReference>
<protein>
    <recommendedName>
        <fullName evidence="1">F-box domain-containing protein</fullName>
    </recommendedName>
</protein>
<dbReference type="Proteomes" id="UP000030689">
    <property type="component" value="Unassembled WGS sequence"/>
</dbReference>
<reference evidence="2 3" key="1">
    <citation type="journal article" date="2013" name="Front. Plant Sci.">
        <title>The Reference Genome of the Halophytic Plant Eutrema salsugineum.</title>
        <authorList>
            <person name="Yang R."/>
            <person name="Jarvis D.E."/>
            <person name="Chen H."/>
            <person name="Beilstein M.A."/>
            <person name="Grimwood J."/>
            <person name="Jenkins J."/>
            <person name="Shu S."/>
            <person name="Prochnik S."/>
            <person name="Xin M."/>
            <person name="Ma C."/>
            <person name="Schmutz J."/>
            <person name="Wing R.A."/>
            <person name="Mitchell-Olds T."/>
            <person name="Schumaker K.S."/>
            <person name="Wang X."/>
        </authorList>
    </citation>
    <scope>NUCLEOTIDE SEQUENCE [LARGE SCALE GENOMIC DNA]</scope>
</reference>
<dbReference type="NCBIfam" id="TIGR01640">
    <property type="entry name" value="F_box_assoc_1"/>
    <property type="match status" value="1"/>
</dbReference>
<dbReference type="KEGG" id="eus:EUTSA_v10009665mg"/>
<dbReference type="InterPro" id="IPR017451">
    <property type="entry name" value="F-box-assoc_interact_dom"/>
</dbReference>
<dbReference type="SUPFAM" id="SSF81383">
    <property type="entry name" value="F-box domain"/>
    <property type="match status" value="1"/>
</dbReference>
<dbReference type="EMBL" id="KI517683">
    <property type="protein sequence ID" value="ESQ33558.1"/>
    <property type="molecule type" value="Genomic_DNA"/>
</dbReference>
<dbReference type="OrthoDB" id="687122at2759"/>
<proteinExistence type="predicted"/>
<feature type="non-terminal residue" evidence="2">
    <location>
        <position position="371"/>
    </location>
</feature>
<evidence type="ECO:0000259" key="1">
    <source>
        <dbReference type="SMART" id="SM00256"/>
    </source>
</evidence>
<evidence type="ECO:0000313" key="2">
    <source>
        <dbReference type="EMBL" id="ESQ33558.1"/>
    </source>
</evidence>
<dbReference type="SMART" id="SM00256">
    <property type="entry name" value="FBOX"/>
    <property type="match status" value="1"/>
</dbReference>